<dbReference type="EMBL" id="CAMPGE010017355">
    <property type="protein sequence ID" value="CAI2375849.1"/>
    <property type="molecule type" value="Genomic_DNA"/>
</dbReference>
<dbReference type="GO" id="GO:0016020">
    <property type="term" value="C:membrane"/>
    <property type="evidence" value="ECO:0007669"/>
    <property type="project" value="UniProtKB-SubCell"/>
</dbReference>
<keyword evidence="4 7" id="KW-1133">Transmembrane helix</keyword>
<dbReference type="Gene3D" id="1.20.1250.20">
    <property type="entry name" value="MFS general substrate transporter like domains"/>
    <property type="match status" value="1"/>
</dbReference>
<comment type="caution">
    <text evidence="9">The sequence shown here is derived from an EMBL/GenBank/DDBJ whole genome shotgun (WGS) entry which is preliminary data.</text>
</comment>
<evidence type="ECO:0000256" key="6">
    <source>
        <dbReference type="ARBA" id="ARBA00024338"/>
    </source>
</evidence>
<evidence type="ECO:0000256" key="7">
    <source>
        <dbReference type="SAM" id="Phobius"/>
    </source>
</evidence>
<dbReference type="PROSITE" id="PS50850">
    <property type="entry name" value="MFS"/>
    <property type="match status" value="1"/>
</dbReference>
<keyword evidence="3 7" id="KW-0812">Transmembrane</keyword>
<organism evidence="9 10">
    <name type="scientific">Euplotes crassus</name>
    <dbReference type="NCBI Taxonomy" id="5936"/>
    <lineage>
        <taxon>Eukaryota</taxon>
        <taxon>Sar</taxon>
        <taxon>Alveolata</taxon>
        <taxon>Ciliophora</taxon>
        <taxon>Intramacronucleata</taxon>
        <taxon>Spirotrichea</taxon>
        <taxon>Hypotrichia</taxon>
        <taxon>Euplotida</taxon>
        <taxon>Euplotidae</taxon>
        <taxon>Moneuplotes</taxon>
    </lineage>
</organism>
<feature type="transmembrane region" description="Helical" evidence="7">
    <location>
        <begin position="110"/>
        <end position="126"/>
    </location>
</feature>
<feature type="domain" description="Major facilitator superfamily (MFS) profile" evidence="8">
    <location>
        <begin position="45"/>
        <end position="300"/>
    </location>
</feature>
<dbReference type="InterPro" id="IPR044770">
    <property type="entry name" value="MFS_spinster-like"/>
</dbReference>
<keyword evidence="2" id="KW-0813">Transport</keyword>
<dbReference type="Proteomes" id="UP001295684">
    <property type="component" value="Unassembled WGS sequence"/>
</dbReference>
<dbReference type="PANTHER" id="PTHR23505:SF9">
    <property type="entry name" value="PROTEIN, PUTATIVE-RELATED"/>
    <property type="match status" value="1"/>
</dbReference>
<dbReference type="CDD" id="cd06174">
    <property type="entry name" value="MFS"/>
    <property type="match status" value="1"/>
</dbReference>
<feature type="transmembrane region" description="Helical" evidence="7">
    <location>
        <begin position="132"/>
        <end position="157"/>
    </location>
</feature>
<protein>
    <recommendedName>
        <fullName evidence="8">Major facilitator superfamily (MFS) profile domain-containing protein</fullName>
    </recommendedName>
</protein>
<dbReference type="InterPro" id="IPR036259">
    <property type="entry name" value="MFS_trans_sf"/>
</dbReference>
<evidence type="ECO:0000256" key="4">
    <source>
        <dbReference type="ARBA" id="ARBA00022989"/>
    </source>
</evidence>
<evidence type="ECO:0000256" key="5">
    <source>
        <dbReference type="ARBA" id="ARBA00023136"/>
    </source>
</evidence>
<comment type="similarity">
    <text evidence="6">Belongs to the major facilitator superfamily. Spinster (TC 2.A.1.49) family.</text>
</comment>
<dbReference type="PANTHER" id="PTHR23505">
    <property type="entry name" value="SPINSTER"/>
    <property type="match status" value="1"/>
</dbReference>
<keyword evidence="5 7" id="KW-0472">Membrane</keyword>
<sequence length="300" mass="33872">MDDYHQILDSDDGKDCYDQNREADLTEFKRYGRDGGINKCLLTIIFIHAFCTNILINFDHGTIPAAVTHIKTELDIDNANMGILGSLVYAGITFGALFTAQIYKIFNPKYVLSASLILNAVSLILFPLSQKFWVLCLSRALVGVCQTFTCVFVPIWIDIFAPKSRKTIWLTLSQLAVPLGVVVGYSITSICMLSMSWRVSFYIQSGAFVPIGLLFLLYPNKYFSYLEFNSNKENIDNNLSESRSKYSYDSEDDADDEFQFLEGETGHPCSIQPKRGESFHRKLSTSRGPAVLLSSKRYPY</sequence>
<evidence type="ECO:0000313" key="10">
    <source>
        <dbReference type="Proteomes" id="UP001295684"/>
    </source>
</evidence>
<proteinExistence type="inferred from homology"/>
<dbReference type="SUPFAM" id="SSF103473">
    <property type="entry name" value="MFS general substrate transporter"/>
    <property type="match status" value="1"/>
</dbReference>
<evidence type="ECO:0000256" key="3">
    <source>
        <dbReference type="ARBA" id="ARBA00022692"/>
    </source>
</evidence>
<dbReference type="InterPro" id="IPR020846">
    <property type="entry name" value="MFS_dom"/>
</dbReference>
<evidence type="ECO:0000259" key="8">
    <source>
        <dbReference type="PROSITE" id="PS50850"/>
    </source>
</evidence>
<name>A0AAD1XNN0_EUPCR</name>
<gene>
    <name evidence="9" type="ORF">ECRASSUSDP1_LOCUS17215</name>
</gene>
<feature type="transmembrane region" description="Helical" evidence="7">
    <location>
        <begin position="40"/>
        <end position="58"/>
    </location>
</feature>
<dbReference type="AlphaFoldDB" id="A0AAD1XNN0"/>
<evidence type="ECO:0000313" key="9">
    <source>
        <dbReference type="EMBL" id="CAI2375849.1"/>
    </source>
</evidence>
<dbReference type="InterPro" id="IPR011701">
    <property type="entry name" value="MFS"/>
</dbReference>
<feature type="transmembrane region" description="Helical" evidence="7">
    <location>
        <begin position="78"/>
        <end position="98"/>
    </location>
</feature>
<feature type="transmembrane region" description="Helical" evidence="7">
    <location>
        <begin position="201"/>
        <end position="218"/>
    </location>
</feature>
<evidence type="ECO:0000256" key="1">
    <source>
        <dbReference type="ARBA" id="ARBA00004141"/>
    </source>
</evidence>
<dbReference type="GO" id="GO:0022857">
    <property type="term" value="F:transmembrane transporter activity"/>
    <property type="evidence" value="ECO:0007669"/>
    <property type="project" value="InterPro"/>
</dbReference>
<comment type="subcellular location">
    <subcellularLocation>
        <location evidence="1">Membrane</location>
        <topology evidence="1">Multi-pass membrane protein</topology>
    </subcellularLocation>
</comment>
<feature type="transmembrane region" description="Helical" evidence="7">
    <location>
        <begin position="169"/>
        <end position="195"/>
    </location>
</feature>
<dbReference type="Pfam" id="PF07690">
    <property type="entry name" value="MFS_1"/>
    <property type="match status" value="1"/>
</dbReference>
<keyword evidence="10" id="KW-1185">Reference proteome</keyword>
<reference evidence="9" key="1">
    <citation type="submission" date="2023-07" db="EMBL/GenBank/DDBJ databases">
        <authorList>
            <consortium name="AG Swart"/>
            <person name="Singh M."/>
            <person name="Singh A."/>
            <person name="Seah K."/>
            <person name="Emmerich C."/>
        </authorList>
    </citation>
    <scope>NUCLEOTIDE SEQUENCE</scope>
    <source>
        <strain evidence="9">DP1</strain>
    </source>
</reference>
<accession>A0AAD1XNN0</accession>
<evidence type="ECO:0000256" key="2">
    <source>
        <dbReference type="ARBA" id="ARBA00022448"/>
    </source>
</evidence>